<dbReference type="GeneID" id="42043807"/>
<proteinExistence type="predicted"/>
<dbReference type="Proteomes" id="UP000235748">
    <property type="component" value="Unassembled WGS sequence"/>
</dbReference>
<name>A0A1Z3U2P0_9STAP</name>
<dbReference type="EMBL" id="PNGG01000003">
    <property type="protein sequence ID" value="PMC19090.1"/>
    <property type="molecule type" value="Genomic_DNA"/>
</dbReference>
<gene>
    <name evidence="1" type="ORF">CJ235_07430</name>
</gene>
<sequence>MDATQIVTLPNEVVQRLYISERQQLGFNIEGEKIPIENAPNEDSYDNKDILNIAEKMTERYGETFKKLVDR</sequence>
<evidence type="ECO:0000313" key="1">
    <source>
        <dbReference type="EMBL" id="PMC19090.1"/>
    </source>
</evidence>
<organism evidence="1 2">
    <name type="scientific">Staphylococcus pettenkoferi</name>
    <dbReference type="NCBI Taxonomy" id="170573"/>
    <lineage>
        <taxon>Bacteria</taxon>
        <taxon>Bacillati</taxon>
        <taxon>Bacillota</taxon>
        <taxon>Bacilli</taxon>
        <taxon>Bacillales</taxon>
        <taxon>Staphylococcaceae</taxon>
        <taxon>Staphylococcus</taxon>
    </lineage>
</organism>
<dbReference type="RefSeq" id="WP_002471962.1">
    <property type="nucleotide sequence ID" value="NZ_CP022096.2"/>
</dbReference>
<accession>A0A1Z3U2P0</accession>
<comment type="caution">
    <text evidence="1">The sequence shown here is derived from an EMBL/GenBank/DDBJ whole genome shotgun (WGS) entry which is preliminary data.</text>
</comment>
<dbReference type="STRING" id="170573.GCA_001076995_01800"/>
<evidence type="ECO:0000313" key="2">
    <source>
        <dbReference type="Proteomes" id="UP000235748"/>
    </source>
</evidence>
<dbReference type="AlphaFoldDB" id="A0A1Z3U2P0"/>
<protein>
    <submittedName>
        <fullName evidence="1">Uncharacterized protein</fullName>
    </submittedName>
</protein>
<reference evidence="1 2" key="1">
    <citation type="submission" date="2017-09" db="EMBL/GenBank/DDBJ databases">
        <title>Bacterial strain isolated from the female urinary microbiota.</title>
        <authorList>
            <person name="Thomas-White K."/>
            <person name="Kumar N."/>
            <person name="Forster S."/>
            <person name="Putonti C."/>
            <person name="Lawley T."/>
            <person name="Wolfe A.J."/>
        </authorList>
    </citation>
    <scope>NUCLEOTIDE SEQUENCE [LARGE SCALE GENOMIC DNA]</scope>
    <source>
        <strain evidence="1 2">UMB0834</strain>
    </source>
</reference>
<dbReference type="KEGG" id="spet:CEP67_08180"/>